<evidence type="ECO:0000256" key="1">
    <source>
        <dbReference type="SAM" id="MobiDB-lite"/>
    </source>
</evidence>
<dbReference type="GO" id="GO:0005524">
    <property type="term" value="F:ATP binding"/>
    <property type="evidence" value="ECO:0007669"/>
    <property type="project" value="InterPro"/>
</dbReference>
<dbReference type="GO" id="GO:0010008">
    <property type="term" value="C:endosome membrane"/>
    <property type="evidence" value="ECO:0007669"/>
    <property type="project" value="TreeGrafter"/>
</dbReference>
<feature type="region of interest" description="Disordered" evidence="1">
    <location>
        <begin position="43"/>
        <end position="104"/>
    </location>
</feature>
<evidence type="ECO:0000313" key="3">
    <source>
        <dbReference type="Proteomes" id="UP000270094"/>
    </source>
</evidence>
<dbReference type="InterPro" id="IPR002423">
    <property type="entry name" value="Cpn60/GroEL/TCP-1"/>
</dbReference>
<dbReference type="Gene3D" id="3.50.7.10">
    <property type="entry name" value="GroEL"/>
    <property type="match status" value="1"/>
</dbReference>
<feature type="region of interest" description="Disordered" evidence="1">
    <location>
        <begin position="1"/>
        <end position="30"/>
    </location>
</feature>
<dbReference type="SUPFAM" id="SSF52029">
    <property type="entry name" value="GroEL apical domain-like"/>
    <property type="match status" value="1"/>
</dbReference>
<proteinExistence type="predicted"/>
<feature type="compositionally biased region" description="Low complexity" evidence="1">
    <location>
        <begin position="20"/>
        <end position="30"/>
    </location>
</feature>
<feature type="compositionally biased region" description="Basic and acidic residues" evidence="1">
    <location>
        <begin position="80"/>
        <end position="98"/>
    </location>
</feature>
<feature type="region of interest" description="Disordered" evidence="1">
    <location>
        <begin position="113"/>
        <end position="132"/>
    </location>
</feature>
<dbReference type="Pfam" id="PF00118">
    <property type="entry name" value="Cpn60_TCP1"/>
    <property type="match status" value="1"/>
</dbReference>
<dbReference type="AlphaFoldDB" id="A0A3P7INC5"/>
<dbReference type="PANTHER" id="PTHR45748">
    <property type="entry name" value="1-PHOSPHATIDYLINOSITOL 3-PHOSPHATE 5-KINASE-RELATED"/>
    <property type="match status" value="1"/>
</dbReference>
<dbReference type="PANTHER" id="PTHR45748:SF7">
    <property type="entry name" value="1-PHOSPHATIDYLINOSITOL 3-PHOSPHATE 5-KINASE-RELATED"/>
    <property type="match status" value="1"/>
</dbReference>
<dbReference type="InterPro" id="IPR027409">
    <property type="entry name" value="GroEL-like_apical_dom_sf"/>
</dbReference>
<sequence>MIWAHPSDIGTSSRESKDNSFAPPSAAKPPSLLCANELYLQHEKRSNSKAESIKNGLKEEEESGPDWFRNMDSNTSFPMKDSDQRLSDKDIQTTDSHFDPLPITIEGFQTGQNEEKKSLSAKPSLPVSPTKAQYGDDIDRAFDVRVEQLLAYICTRERLRDHRWKSIILNLAKEISHTVKIDVAKRRDQMNILNYVHVKKLYVDDEEPRAELIWGVVCSKSVSHESMADPLRDASVMIVAGSIEYERIPGRLSTLEPILCQEGEFLAKQVERIMSRRPSVLLVEGNVSRIASNLLREAGVRLVVNVSTRILHRVARSTGADILPSSDAQLIQQNIGFCPYFTQRTVYLKDGHQKLLIILDECPPDRGCSVLIKGSDARELRAVKRILLFLTSLLYSARLEKVYLNMFNIRLAYQISNCEICEARREVIDHNNEKSDFEIALADSVLSASPFIDHEPPYLKSVRGKNCSLLPYFNVPVYQFFNEEDFDARLNEEDNETEQCLSLQSAVPVPDKPRHFYARNGARDANNRDDLAAFRALGGAIFKRRIQSKKSIEPPPIINKVCRVLCFFVNILFSNQFNILWERQHMRRHDMLDPYVHQRIAVLFGSFSPKSPNAPYFCVRPWVVNMEFYGPHDMTLGEFLTK</sequence>
<dbReference type="EMBL" id="UYYB01001668">
    <property type="protein sequence ID" value="VDM65917.1"/>
    <property type="molecule type" value="Genomic_DNA"/>
</dbReference>
<reference evidence="2 3" key="1">
    <citation type="submission" date="2018-11" db="EMBL/GenBank/DDBJ databases">
        <authorList>
            <consortium name="Pathogen Informatics"/>
        </authorList>
    </citation>
    <scope>NUCLEOTIDE SEQUENCE [LARGE SCALE GENOMIC DNA]</scope>
</reference>
<keyword evidence="3" id="KW-1185">Reference proteome</keyword>
<accession>A0A3P7INC5</accession>
<protein>
    <submittedName>
        <fullName evidence="2">Uncharacterized protein</fullName>
    </submittedName>
</protein>
<organism evidence="2 3">
    <name type="scientific">Strongylus vulgaris</name>
    <name type="common">Blood worm</name>
    <dbReference type="NCBI Taxonomy" id="40348"/>
    <lineage>
        <taxon>Eukaryota</taxon>
        <taxon>Metazoa</taxon>
        <taxon>Ecdysozoa</taxon>
        <taxon>Nematoda</taxon>
        <taxon>Chromadorea</taxon>
        <taxon>Rhabditida</taxon>
        <taxon>Rhabditina</taxon>
        <taxon>Rhabditomorpha</taxon>
        <taxon>Strongyloidea</taxon>
        <taxon>Strongylidae</taxon>
        <taxon>Strongylus</taxon>
    </lineage>
</organism>
<dbReference type="Proteomes" id="UP000270094">
    <property type="component" value="Unassembled WGS sequence"/>
</dbReference>
<dbReference type="GO" id="GO:0046854">
    <property type="term" value="P:phosphatidylinositol phosphate biosynthetic process"/>
    <property type="evidence" value="ECO:0007669"/>
    <property type="project" value="TreeGrafter"/>
</dbReference>
<dbReference type="GO" id="GO:0000285">
    <property type="term" value="F:1-phosphatidylinositol-3-phosphate 5-kinase activity"/>
    <property type="evidence" value="ECO:0007669"/>
    <property type="project" value="TreeGrafter"/>
</dbReference>
<gene>
    <name evidence="2" type="ORF">SVUK_LOCUS915</name>
</gene>
<dbReference type="FunFam" id="3.50.7.10:FF:000007">
    <property type="entry name" value="1-phosphatidylinositol 3-phosphate 5-kinase isoform X1"/>
    <property type="match status" value="1"/>
</dbReference>
<feature type="compositionally biased region" description="Basic and acidic residues" evidence="1">
    <location>
        <begin position="43"/>
        <end position="58"/>
    </location>
</feature>
<name>A0A3P7INC5_STRVU</name>
<evidence type="ECO:0000313" key="2">
    <source>
        <dbReference type="EMBL" id="VDM65917.1"/>
    </source>
</evidence>
<dbReference type="OrthoDB" id="158357at2759"/>